<organism evidence="12 13">
    <name type="scientific">Providencia huashanensis</name>
    <dbReference type="NCBI Taxonomy" id="3037798"/>
    <lineage>
        <taxon>Bacteria</taxon>
        <taxon>Pseudomonadati</taxon>
        <taxon>Pseudomonadota</taxon>
        <taxon>Gammaproteobacteria</taxon>
        <taxon>Enterobacterales</taxon>
        <taxon>Morganellaceae</taxon>
        <taxon>Providencia</taxon>
    </lineage>
</organism>
<feature type="domain" description="Response regulatory" evidence="11">
    <location>
        <begin position="5"/>
        <end position="121"/>
    </location>
</feature>
<reference evidence="12" key="2">
    <citation type="journal article" date="2024" name="Int. J. Antimicrob. Agents">
        <title>Identification of a novel Providencia species showing multi-drug-resistant in three patients with hospital-acquired infection.</title>
        <authorList>
            <person name="Yang W."/>
            <person name="Chen J."/>
            <person name="Yang F."/>
            <person name="Ji P."/>
            <person name="Shen S."/>
            <person name="Yin D."/>
            <person name="Hu F."/>
        </authorList>
    </citation>
    <scope>NUCLEOTIDE SEQUENCE</scope>
    <source>
        <strain evidence="12">CRE-138-0111</strain>
    </source>
</reference>
<evidence type="ECO:0000313" key="12">
    <source>
        <dbReference type="EMBL" id="MDO7854888.1"/>
    </source>
</evidence>
<dbReference type="InterPro" id="IPR051271">
    <property type="entry name" value="2C-system_Tx_regulators"/>
</dbReference>
<dbReference type="PANTHER" id="PTHR45526:SF1">
    <property type="entry name" value="TRANSCRIPTIONAL REGULATORY PROTEIN DCUR-RELATED"/>
    <property type="match status" value="1"/>
</dbReference>
<evidence type="ECO:0000256" key="3">
    <source>
        <dbReference type="ARBA" id="ARBA00022553"/>
    </source>
</evidence>
<dbReference type="SMART" id="SM00448">
    <property type="entry name" value="REC"/>
    <property type="match status" value="1"/>
</dbReference>
<dbReference type="InterPro" id="IPR001789">
    <property type="entry name" value="Sig_transdc_resp-reg_receiver"/>
</dbReference>
<evidence type="ECO:0000256" key="9">
    <source>
        <dbReference type="PIRNR" id="PIRNR006171"/>
    </source>
</evidence>
<dbReference type="PROSITE" id="PS50110">
    <property type="entry name" value="RESPONSE_REGULATORY"/>
    <property type="match status" value="1"/>
</dbReference>
<dbReference type="NCBIfam" id="NF007467">
    <property type="entry name" value="PRK10046.1"/>
    <property type="match status" value="1"/>
</dbReference>
<comment type="subcellular location">
    <subcellularLocation>
        <location evidence="1 9">Cytoplasm</location>
    </subcellularLocation>
</comment>
<gene>
    <name evidence="12" type="primary">dpiA</name>
    <name evidence="12" type="synonym">citB</name>
    <name evidence="12" type="ORF">Q5E86_00535</name>
</gene>
<evidence type="ECO:0000256" key="6">
    <source>
        <dbReference type="ARBA" id="ARBA00023125"/>
    </source>
</evidence>
<name>A0ABT9AJN5_9GAMM</name>
<evidence type="ECO:0000259" key="11">
    <source>
        <dbReference type="PROSITE" id="PS50110"/>
    </source>
</evidence>
<dbReference type="PIRSF" id="PIRSF006171">
    <property type="entry name" value="RR_citrat_malat"/>
    <property type="match status" value="1"/>
</dbReference>
<evidence type="ECO:0000256" key="7">
    <source>
        <dbReference type="ARBA" id="ARBA00023159"/>
    </source>
</evidence>
<keyword evidence="2 9" id="KW-0963">Cytoplasm</keyword>
<protein>
    <recommendedName>
        <fullName evidence="9">Transcriptional regulatory protein</fullName>
    </recommendedName>
</protein>
<dbReference type="CDD" id="cd19925">
    <property type="entry name" value="REC_citrate_TCS"/>
    <property type="match status" value="1"/>
</dbReference>
<evidence type="ECO:0000313" key="13">
    <source>
        <dbReference type="Proteomes" id="UP001176478"/>
    </source>
</evidence>
<dbReference type="InterPro" id="IPR048714">
    <property type="entry name" value="DpiA-like_HTH"/>
</dbReference>
<proteinExistence type="predicted"/>
<reference evidence="12" key="1">
    <citation type="submission" date="2023-07" db="EMBL/GenBank/DDBJ databases">
        <authorList>
            <person name="Yang W."/>
            <person name="Chen J."/>
            <person name="Ji P."/>
            <person name="Hu F."/>
        </authorList>
    </citation>
    <scope>NUCLEOTIDE SEQUENCE</scope>
    <source>
        <strain evidence="12">CRE-138-0111</strain>
    </source>
</reference>
<evidence type="ECO:0000256" key="2">
    <source>
        <dbReference type="ARBA" id="ARBA00022490"/>
    </source>
</evidence>
<keyword evidence="6 9" id="KW-0238">DNA-binding</keyword>
<keyword evidence="13" id="KW-1185">Reference proteome</keyword>
<evidence type="ECO:0000256" key="4">
    <source>
        <dbReference type="ARBA" id="ARBA00023012"/>
    </source>
</evidence>
<keyword evidence="4 9" id="KW-0902">Two-component regulatory system</keyword>
<keyword evidence="7 9" id="KW-0010">Activator</keyword>
<dbReference type="Pfam" id="PF00072">
    <property type="entry name" value="Response_reg"/>
    <property type="match status" value="1"/>
</dbReference>
<evidence type="ECO:0000256" key="5">
    <source>
        <dbReference type="ARBA" id="ARBA00023015"/>
    </source>
</evidence>
<dbReference type="InterPro" id="IPR011006">
    <property type="entry name" value="CheY-like_superfamily"/>
</dbReference>
<dbReference type="Gene3D" id="3.40.50.2300">
    <property type="match status" value="1"/>
</dbReference>
<keyword evidence="8 9" id="KW-0804">Transcription</keyword>
<dbReference type="SUPFAM" id="SSF52172">
    <property type="entry name" value="CheY-like"/>
    <property type="match status" value="1"/>
</dbReference>
<evidence type="ECO:0000256" key="8">
    <source>
        <dbReference type="ARBA" id="ARBA00023163"/>
    </source>
</evidence>
<dbReference type="Proteomes" id="UP001176478">
    <property type="component" value="Unassembled WGS sequence"/>
</dbReference>
<evidence type="ECO:0000256" key="10">
    <source>
        <dbReference type="PROSITE-ProRule" id="PRU00169"/>
    </source>
</evidence>
<feature type="modified residue" description="4-aspartylphosphate" evidence="10">
    <location>
        <position position="56"/>
    </location>
</feature>
<dbReference type="InterPro" id="IPR024187">
    <property type="entry name" value="Sig_transdc_resp-reg_cit/mal"/>
</dbReference>
<accession>A0ABT9AJN5</accession>
<dbReference type="PANTHER" id="PTHR45526">
    <property type="entry name" value="TRANSCRIPTIONAL REGULATORY PROTEIN DPIA"/>
    <property type="match status" value="1"/>
</dbReference>
<keyword evidence="5 9" id="KW-0805">Transcription regulation</keyword>
<comment type="caution">
    <text evidence="12">The sequence shown here is derived from an EMBL/GenBank/DDBJ whole genome shotgun (WGS) entry which is preliminary data.</text>
</comment>
<keyword evidence="3 10" id="KW-0597">Phosphoprotein</keyword>
<evidence type="ECO:0000256" key="1">
    <source>
        <dbReference type="ARBA" id="ARBA00004496"/>
    </source>
</evidence>
<sequence length="236" mass="27223">MIKIKILIVEDELLLAEMHGEYIKTYPACDKVWLAGNLAEARKMIEYMKPDLILLDNYLPDGKGIDLVHELIQERNNADIVFTTAASDMETVSEAIRLGVFDYLVKPIAYERLGQTLDRYIQRKSVLQANSKTNQSKIDDMFNTYARGESKEELPTGIDIITLEKILALFADSEAEYTAESIAETIKLSRTTARRYLEYCLAKNKIEAEIEYGKVGRPQRVYRRKMWMFVLICAYR</sequence>
<dbReference type="EMBL" id="JAUQTG010000001">
    <property type="protein sequence ID" value="MDO7854888.1"/>
    <property type="molecule type" value="Genomic_DNA"/>
</dbReference>
<dbReference type="Pfam" id="PF20714">
    <property type="entry name" value="HTH_64"/>
    <property type="match status" value="1"/>
</dbReference>